<evidence type="ECO:0000259" key="8">
    <source>
        <dbReference type="PROSITE" id="PS50164"/>
    </source>
</evidence>
<dbReference type="InterPro" id="IPR050066">
    <property type="entry name" value="UvrABC_protein_C"/>
</dbReference>
<dbReference type="Pfam" id="PF14520">
    <property type="entry name" value="HHH_5"/>
    <property type="match status" value="1"/>
</dbReference>
<dbReference type="InterPro" id="IPR010994">
    <property type="entry name" value="RuvA_2-like"/>
</dbReference>
<keyword evidence="5 6" id="KW-0234">DNA repair</keyword>
<dbReference type="SUPFAM" id="SSF47781">
    <property type="entry name" value="RuvA domain 2-like"/>
    <property type="match status" value="1"/>
</dbReference>
<evidence type="ECO:0000256" key="2">
    <source>
        <dbReference type="ARBA" id="ARBA00022763"/>
    </source>
</evidence>
<name>A0ABP8R6T9_9ACTN</name>
<dbReference type="Pfam" id="PF02151">
    <property type="entry name" value="UVR"/>
    <property type="match status" value="1"/>
</dbReference>
<comment type="subunit">
    <text evidence="6">Interacts with UvrB in an incision complex.</text>
</comment>
<comment type="similarity">
    <text evidence="6">Belongs to the UvrC family.</text>
</comment>
<feature type="domain" description="UvrC family homology region profile" evidence="9">
    <location>
        <begin position="240"/>
        <end position="498"/>
    </location>
</feature>
<dbReference type="InterPro" id="IPR047296">
    <property type="entry name" value="GIY-YIG_UvrC_Cho"/>
</dbReference>
<dbReference type="SUPFAM" id="SSF46600">
    <property type="entry name" value="C-terminal UvrC-binding domain of UvrB"/>
    <property type="match status" value="1"/>
</dbReference>
<dbReference type="HAMAP" id="MF_00203">
    <property type="entry name" value="UvrC"/>
    <property type="match status" value="1"/>
</dbReference>
<keyword evidence="2 6" id="KW-0227">DNA damage</keyword>
<gene>
    <name evidence="6 10" type="primary">uvrC</name>
    <name evidence="10" type="ORF">GCM10023191_095580</name>
</gene>
<evidence type="ECO:0000256" key="1">
    <source>
        <dbReference type="ARBA" id="ARBA00022490"/>
    </source>
</evidence>
<dbReference type="InterPro" id="IPR001943">
    <property type="entry name" value="UVR_dom"/>
</dbReference>
<reference evidence="11" key="1">
    <citation type="journal article" date="2019" name="Int. J. Syst. Evol. Microbiol.">
        <title>The Global Catalogue of Microorganisms (GCM) 10K type strain sequencing project: providing services to taxonomists for standard genome sequencing and annotation.</title>
        <authorList>
            <consortium name="The Broad Institute Genomics Platform"/>
            <consortium name="The Broad Institute Genome Sequencing Center for Infectious Disease"/>
            <person name="Wu L."/>
            <person name="Ma J."/>
        </authorList>
    </citation>
    <scope>NUCLEOTIDE SEQUENCE [LARGE SCALE GENOMIC DNA]</scope>
    <source>
        <strain evidence="11">JCM 17933</strain>
    </source>
</reference>
<keyword evidence="11" id="KW-1185">Reference proteome</keyword>
<dbReference type="NCBIfam" id="NF001824">
    <property type="entry name" value="PRK00558.1-5"/>
    <property type="match status" value="1"/>
</dbReference>
<dbReference type="InterPro" id="IPR004791">
    <property type="entry name" value="UvrC"/>
</dbReference>
<dbReference type="Gene3D" id="3.30.420.340">
    <property type="entry name" value="UvrC, RNAse H endonuclease domain"/>
    <property type="match status" value="1"/>
</dbReference>
<proteinExistence type="inferred from homology"/>
<dbReference type="PANTHER" id="PTHR30562:SF1">
    <property type="entry name" value="UVRABC SYSTEM PROTEIN C"/>
    <property type="match status" value="1"/>
</dbReference>
<dbReference type="InterPro" id="IPR000305">
    <property type="entry name" value="GIY-YIG_endonuc"/>
</dbReference>
<dbReference type="Gene3D" id="4.10.860.10">
    <property type="entry name" value="UVR domain"/>
    <property type="match status" value="1"/>
</dbReference>
<dbReference type="EMBL" id="BAABHF010000064">
    <property type="protein sequence ID" value="GAA4519697.1"/>
    <property type="molecule type" value="Genomic_DNA"/>
</dbReference>
<feature type="domain" description="GIY-YIG" evidence="8">
    <location>
        <begin position="1"/>
        <end position="76"/>
    </location>
</feature>
<comment type="caution">
    <text evidence="10">The sequence shown here is derived from an EMBL/GenBank/DDBJ whole genome shotgun (WGS) entry which is preliminary data.</text>
</comment>
<dbReference type="InterPro" id="IPR001162">
    <property type="entry name" value="UvrC_RNase_H_dom"/>
</dbReference>
<accession>A0ABP8R6T9</accession>
<sequence length="626" mass="70114">MYRFRDPGGRVIYVGKAKNLRARLNSYFADFAGLHPRTQTMLQTAAGVEWTVVGTEVEALQLEYSWIKEFDPRFNVKYRDDKSYPYLAVTMNEDVPRVQVMRGAKKKGVRYFGPYSHAWAIRETVDLLLRVFPVRTCSAGVFRRQRQMGRPCLLGDIGKCSAPCVGRVTEEAHREIAEDFCDFMAGDTARFIKALEKDMRAAAGEQEYERAARLRDDIRALQRALEKQSVVLGDNTDCDVIALADDQLEAAVQVFYVRGGRIRGQRGWVVDKVEDISTGDLVEQFVLQMYGDVAGDAVPREILVPALPPEPDAVVELLAEHRGGRVDLRVPRRGDKKTLLETVERNAKEAFKQHKTRRAADLTSRSKGLQEIQDALELDQAPLRIECFDVSNLQGTHVVASMVVFEDGLPRKSEYRRFSIKTVEGQDDVRSINEVITRRFRRYLEETERTGELDVLGEREEGGPIDPETGKPRKFAYPPNLVVVDGGAPQVAAAQRALDELGIDDVSLCGIAKRLEEIWLPGEEDPVILPRNSEGMYLLQRARDEAHDFAIRFHRTKRSKGMIVSELDAVPGLGPSRRTALIKHFGSVKMLKEAGPEQIAEVPGIGRRTAESIVAALHAQDGGTGT</sequence>
<dbReference type="Proteomes" id="UP001500503">
    <property type="component" value="Unassembled WGS sequence"/>
</dbReference>
<dbReference type="Pfam" id="PF08459">
    <property type="entry name" value="UvrC_RNaseH_dom"/>
    <property type="match status" value="1"/>
</dbReference>
<dbReference type="Pfam" id="PF01541">
    <property type="entry name" value="GIY-YIG"/>
    <property type="match status" value="1"/>
</dbReference>
<evidence type="ECO:0000313" key="10">
    <source>
        <dbReference type="EMBL" id="GAA4519697.1"/>
    </source>
</evidence>
<dbReference type="InterPro" id="IPR003583">
    <property type="entry name" value="Hlx-hairpin-Hlx_DNA-bd_motif"/>
</dbReference>
<evidence type="ECO:0000256" key="6">
    <source>
        <dbReference type="HAMAP-Rule" id="MF_00203"/>
    </source>
</evidence>
<evidence type="ECO:0000259" key="7">
    <source>
        <dbReference type="PROSITE" id="PS50151"/>
    </source>
</evidence>
<protein>
    <recommendedName>
        <fullName evidence="6">UvrABC system protein C</fullName>
        <shortName evidence="6">Protein UvrC</shortName>
    </recommendedName>
    <alternativeName>
        <fullName evidence="6">Excinuclease ABC subunit C</fullName>
    </alternativeName>
</protein>
<dbReference type="CDD" id="cd10434">
    <property type="entry name" value="GIY-YIG_UvrC_Cho"/>
    <property type="match status" value="1"/>
</dbReference>
<evidence type="ECO:0000256" key="5">
    <source>
        <dbReference type="ARBA" id="ARBA00023204"/>
    </source>
</evidence>
<keyword evidence="6" id="KW-0742">SOS response</keyword>
<dbReference type="PROSITE" id="PS50165">
    <property type="entry name" value="UVRC"/>
    <property type="match status" value="1"/>
</dbReference>
<dbReference type="InterPro" id="IPR038476">
    <property type="entry name" value="UvrC_RNase_H_dom_sf"/>
</dbReference>
<keyword evidence="3 6" id="KW-0228">DNA excision</keyword>
<dbReference type="NCBIfam" id="TIGR00194">
    <property type="entry name" value="uvrC"/>
    <property type="match status" value="1"/>
</dbReference>
<dbReference type="InterPro" id="IPR035901">
    <property type="entry name" value="GIY-YIG_endonuc_sf"/>
</dbReference>
<comment type="function">
    <text evidence="6">The UvrABC repair system catalyzes the recognition and processing of DNA lesions. UvrC both incises the 5' and 3' sides of the lesion. The N-terminal half is responsible for the 3' incision and the C-terminal half is responsible for the 5' incision.</text>
</comment>
<dbReference type="PROSITE" id="PS50151">
    <property type="entry name" value="UVR"/>
    <property type="match status" value="1"/>
</dbReference>
<dbReference type="Pfam" id="PF22920">
    <property type="entry name" value="UvrC_RNaseH"/>
    <property type="match status" value="1"/>
</dbReference>
<evidence type="ECO:0000259" key="9">
    <source>
        <dbReference type="PROSITE" id="PS50165"/>
    </source>
</evidence>
<dbReference type="PROSITE" id="PS50164">
    <property type="entry name" value="GIY_YIG"/>
    <property type="match status" value="1"/>
</dbReference>
<dbReference type="InterPro" id="IPR036876">
    <property type="entry name" value="UVR_dom_sf"/>
</dbReference>
<dbReference type="SUPFAM" id="SSF82771">
    <property type="entry name" value="GIY-YIG endonuclease"/>
    <property type="match status" value="1"/>
</dbReference>
<evidence type="ECO:0000313" key="11">
    <source>
        <dbReference type="Proteomes" id="UP001500503"/>
    </source>
</evidence>
<dbReference type="SMART" id="SM00278">
    <property type="entry name" value="HhH1"/>
    <property type="match status" value="2"/>
</dbReference>
<feature type="domain" description="UVR" evidence="7">
    <location>
        <begin position="189"/>
        <end position="224"/>
    </location>
</feature>
<organism evidence="10 11">
    <name type="scientific">Actinoallomurus oryzae</name>
    <dbReference type="NCBI Taxonomy" id="502180"/>
    <lineage>
        <taxon>Bacteria</taxon>
        <taxon>Bacillati</taxon>
        <taxon>Actinomycetota</taxon>
        <taxon>Actinomycetes</taxon>
        <taxon>Streptosporangiales</taxon>
        <taxon>Thermomonosporaceae</taxon>
        <taxon>Actinoallomurus</taxon>
    </lineage>
</organism>
<evidence type="ECO:0000256" key="3">
    <source>
        <dbReference type="ARBA" id="ARBA00022769"/>
    </source>
</evidence>
<keyword evidence="4 6" id="KW-0267">Excision nuclease</keyword>
<evidence type="ECO:0000256" key="4">
    <source>
        <dbReference type="ARBA" id="ARBA00022881"/>
    </source>
</evidence>
<dbReference type="PANTHER" id="PTHR30562">
    <property type="entry name" value="UVRC/OXIDOREDUCTASE"/>
    <property type="match status" value="1"/>
</dbReference>
<dbReference type="Gene3D" id="3.40.1440.10">
    <property type="entry name" value="GIY-YIG endonuclease"/>
    <property type="match status" value="1"/>
</dbReference>
<comment type="subcellular location">
    <subcellularLocation>
        <location evidence="6">Cytoplasm</location>
    </subcellularLocation>
</comment>
<keyword evidence="1 6" id="KW-0963">Cytoplasm</keyword>
<dbReference type="SMART" id="SM00465">
    <property type="entry name" value="GIYc"/>
    <property type="match status" value="1"/>
</dbReference>
<dbReference type="Gene3D" id="1.10.150.20">
    <property type="entry name" value="5' to 3' exonuclease, C-terminal subdomain"/>
    <property type="match status" value="1"/>
</dbReference>